<name>A0A917MDD1_9FLAO</name>
<proteinExistence type="predicted"/>
<evidence type="ECO:0000313" key="4">
    <source>
        <dbReference type="Proteomes" id="UP000633278"/>
    </source>
</evidence>
<sequence>MKVLFFLLFFGMCTVFGQESDATKVYTLSEVDVAPLLPKLKLVDSLSSKENFKKNLFYQVIRNVDIVRSNDVLRKVHVEFLIKKDGSIEILRVKGETKAVKAAAVRAIKEIKRMTPAQKNSQPVAIKYIVPVTFEPLITIDLTRQYE</sequence>
<gene>
    <name evidence="3" type="ORF">GCM10011416_12680</name>
</gene>
<feature type="chain" id="PRO_5037195190" description="TonB C-terminal domain-containing protein" evidence="1">
    <location>
        <begin position="18"/>
        <end position="147"/>
    </location>
</feature>
<comment type="caution">
    <text evidence="3">The sequence shown here is derived from an EMBL/GenBank/DDBJ whole genome shotgun (WGS) entry which is preliminary data.</text>
</comment>
<accession>A0A917MDD1</accession>
<dbReference type="Pfam" id="PF03544">
    <property type="entry name" value="TonB_C"/>
    <property type="match status" value="1"/>
</dbReference>
<feature type="domain" description="TonB C-terminal" evidence="2">
    <location>
        <begin position="75"/>
        <end position="135"/>
    </location>
</feature>
<protein>
    <recommendedName>
        <fullName evidence="2">TonB C-terminal domain-containing protein</fullName>
    </recommendedName>
</protein>
<feature type="signal peptide" evidence="1">
    <location>
        <begin position="1"/>
        <end position="17"/>
    </location>
</feature>
<dbReference type="Gene3D" id="3.30.1150.10">
    <property type="match status" value="1"/>
</dbReference>
<keyword evidence="4" id="KW-1185">Reference proteome</keyword>
<evidence type="ECO:0000256" key="1">
    <source>
        <dbReference type="SAM" id="SignalP"/>
    </source>
</evidence>
<dbReference type="EMBL" id="BMJW01000001">
    <property type="protein sequence ID" value="GGG96385.1"/>
    <property type="molecule type" value="Genomic_DNA"/>
</dbReference>
<reference evidence="3" key="1">
    <citation type="journal article" date="2014" name="Int. J. Syst. Evol. Microbiol.">
        <title>Complete genome sequence of Corynebacterium casei LMG S-19264T (=DSM 44701T), isolated from a smear-ripened cheese.</title>
        <authorList>
            <consortium name="US DOE Joint Genome Institute (JGI-PGF)"/>
            <person name="Walter F."/>
            <person name="Albersmeier A."/>
            <person name="Kalinowski J."/>
            <person name="Ruckert C."/>
        </authorList>
    </citation>
    <scope>NUCLEOTIDE SEQUENCE</scope>
    <source>
        <strain evidence="3">CGMCC 1.15763</strain>
    </source>
</reference>
<reference evidence="3" key="2">
    <citation type="submission" date="2020-09" db="EMBL/GenBank/DDBJ databases">
        <authorList>
            <person name="Sun Q."/>
            <person name="Zhou Y."/>
        </authorList>
    </citation>
    <scope>NUCLEOTIDE SEQUENCE</scope>
    <source>
        <strain evidence="3">CGMCC 1.15763</strain>
    </source>
</reference>
<evidence type="ECO:0000313" key="3">
    <source>
        <dbReference type="EMBL" id="GGG96385.1"/>
    </source>
</evidence>
<keyword evidence="1" id="KW-0732">Signal</keyword>
<dbReference type="Proteomes" id="UP000633278">
    <property type="component" value="Unassembled WGS sequence"/>
</dbReference>
<dbReference type="RefSeq" id="WP_188598421.1">
    <property type="nucleotide sequence ID" value="NZ_BMJW01000001.1"/>
</dbReference>
<dbReference type="GO" id="GO:0055085">
    <property type="term" value="P:transmembrane transport"/>
    <property type="evidence" value="ECO:0007669"/>
    <property type="project" value="InterPro"/>
</dbReference>
<organism evidence="3 4">
    <name type="scientific">Polaribacter pacificus</name>
    <dbReference type="NCBI Taxonomy" id="1775173"/>
    <lineage>
        <taxon>Bacteria</taxon>
        <taxon>Pseudomonadati</taxon>
        <taxon>Bacteroidota</taxon>
        <taxon>Flavobacteriia</taxon>
        <taxon>Flavobacteriales</taxon>
        <taxon>Flavobacteriaceae</taxon>
    </lineage>
</organism>
<dbReference type="SUPFAM" id="SSF74653">
    <property type="entry name" value="TolA/TonB C-terminal domain"/>
    <property type="match status" value="1"/>
</dbReference>
<dbReference type="InterPro" id="IPR037682">
    <property type="entry name" value="TonB_C"/>
</dbReference>
<dbReference type="AlphaFoldDB" id="A0A917MDD1"/>
<evidence type="ECO:0000259" key="2">
    <source>
        <dbReference type="Pfam" id="PF03544"/>
    </source>
</evidence>